<evidence type="ECO:0000313" key="3">
    <source>
        <dbReference type="Proteomes" id="UP001204772"/>
    </source>
</evidence>
<organism evidence="2 3">
    <name type="scientific">Runella salmonicolor</name>
    <dbReference type="NCBI Taxonomy" id="2950278"/>
    <lineage>
        <taxon>Bacteria</taxon>
        <taxon>Pseudomonadati</taxon>
        <taxon>Bacteroidota</taxon>
        <taxon>Cytophagia</taxon>
        <taxon>Cytophagales</taxon>
        <taxon>Spirosomataceae</taxon>
        <taxon>Runella</taxon>
    </lineage>
</organism>
<reference evidence="2 3" key="1">
    <citation type="submission" date="2022-06" db="EMBL/GenBank/DDBJ databases">
        <title>Runella sp. S5 genome sequencing.</title>
        <authorList>
            <person name="Park S."/>
        </authorList>
    </citation>
    <scope>NUCLEOTIDE SEQUENCE [LARGE SCALE GENOMIC DNA]</scope>
    <source>
        <strain evidence="2 3">S5</strain>
    </source>
</reference>
<name>A0ABT1FTH0_9BACT</name>
<accession>A0ABT1FTH0</accession>
<dbReference type="InterPro" id="IPR002686">
    <property type="entry name" value="Transposase_17"/>
</dbReference>
<dbReference type="InterPro" id="IPR036515">
    <property type="entry name" value="Transposase_17_sf"/>
</dbReference>
<dbReference type="SMART" id="SM01321">
    <property type="entry name" value="Y1_Tnp"/>
    <property type="match status" value="1"/>
</dbReference>
<evidence type="ECO:0000259" key="1">
    <source>
        <dbReference type="SMART" id="SM01321"/>
    </source>
</evidence>
<keyword evidence="3" id="KW-1185">Reference proteome</keyword>
<dbReference type="Proteomes" id="UP001204772">
    <property type="component" value="Unassembled WGS sequence"/>
</dbReference>
<dbReference type="RefSeq" id="WP_253531086.1">
    <property type="nucleotide sequence ID" value="NZ_JAMZEL010000010.1"/>
</dbReference>
<comment type="caution">
    <text evidence="2">The sequence shown here is derived from an EMBL/GenBank/DDBJ whole genome shotgun (WGS) entry which is preliminary data.</text>
</comment>
<dbReference type="Pfam" id="PF01797">
    <property type="entry name" value="Y1_Tnp"/>
    <property type="match status" value="1"/>
</dbReference>
<gene>
    <name evidence="2" type="ORF">NCI00_21605</name>
</gene>
<dbReference type="InterPro" id="IPR052715">
    <property type="entry name" value="RAYT_transposase"/>
</dbReference>
<dbReference type="PANTHER" id="PTHR36966:SF1">
    <property type="entry name" value="REP-ASSOCIATED TYROSINE TRANSPOSASE"/>
    <property type="match status" value="1"/>
</dbReference>
<dbReference type="NCBIfam" id="NF047646">
    <property type="entry name" value="REP_Tyr_transpos"/>
    <property type="match status" value="1"/>
</dbReference>
<proteinExistence type="predicted"/>
<dbReference type="Gene3D" id="3.30.70.1290">
    <property type="entry name" value="Transposase IS200-like"/>
    <property type="match status" value="1"/>
</dbReference>
<feature type="domain" description="Transposase IS200-like" evidence="1">
    <location>
        <begin position="10"/>
        <end position="141"/>
    </location>
</feature>
<sequence length="180" mass="22158">MGTKRISFSNDERCFFITTSCYQHKYLLFDKTCFDILLTNFHFYNARYQAKLLGYVLMSNHIHFIIYFQDRNFLSKYLRDFKKYSSLQLREYISKTHPEILLEIRYEHRTQHYKIWDDEFDDVVLFSREMCETKLTYMHQNPVRAGIVTEPADYVYSSAKFYEYWHFNIQSELLHYLEVF</sequence>
<dbReference type="SUPFAM" id="SSF143422">
    <property type="entry name" value="Transposase IS200-like"/>
    <property type="match status" value="1"/>
</dbReference>
<protein>
    <submittedName>
        <fullName evidence="2">Transposase</fullName>
    </submittedName>
</protein>
<evidence type="ECO:0000313" key="2">
    <source>
        <dbReference type="EMBL" id="MCP1385049.1"/>
    </source>
</evidence>
<dbReference type="PANTHER" id="PTHR36966">
    <property type="entry name" value="REP-ASSOCIATED TYROSINE TRANSPOSASE"/>
    <property type="match status" value="1"/>
</dbReference>
<dbReference type="EMBL" id="JAMZEL010000010">
    <property type="protein sequence ID" value="MCP1385049.1"/>
    <property type="molecule type" value="Genomic_DNA"/>
</dbReference>